<feature type="non-terminal residue" evidence="1">
    <location>
        <position position="115"/>
    </location>
</feature>
<evidence type="ECO:0000313" key="1">
    <source>
        <dbReference type="EMBL" id="KAF5658270.1"/>
    </source>
</evidence>
<name>A0A8H5SR18_9HYPO</name>
<organism evidence="1 2">
    <name type="scientific">Fusarium denticulatum</name>
    <dbReference type="NCBI Taxonomy" id="48507"/>
    <lineage>
        <taxon>Eukaryota</taxon>
        <taxon>Fungi</taxon>
        <taxon>Dikarya</taxon>
        <taxon>Ascomycota</taxon>
        <taxon>Pezizomycotina</taxon>
        <taxon>Sordariomycetes</taxon>
        <taxon>Hypocreomycetidae</taxon>
        <taxon>Hypocreales</taxon>
        <taxon>Nectriaceae</taxon>
        <taxon>Fusarium</taxon>
        <taxon>Fusarium fujikuroi species complex</taxon>
    </lineage>
</organism>
<proteinExistence type="predicted"/>
<dbReference type="Proteomes" id="UP000562682">
    <property type="component" value="Unassembled WGS sequence"/>
</dbReference>
<dbReference type="EMBL" id="JAAOAK010000695">
    <property type="protein sequence ID" value="KAF5658270.1"/>
    <property type="molecule type" value="Genomic_DNA"/>
</dbReference>
<reference evidence="1 2" key="1">
    <citation type="submission" date="2020-05" db="EMBL/GenBank/DDBJ databases">
        <title>Identification and distribution of gene clusters putatively required for synthesis of sphingolipid metabolism inhibitors in phylogenetically diverse species of the filamentous fungus Fusarium.</title>
        <authorList>
            <person name="Kim H.-S."/>
            <person name="Busman M."/>
            <person name="Brown D.W."/>
            <person name="Divon H."/>
            <person name="Uhlig S."/>
            <person name="Proctor R.H."/>
        </authorList>
    </citation>
    <scope>NUCLEOTIDE SEQUENCE [LARGE SCALE GENOMIC DNA]</scope>
    <source>
        <strain evidence="1 2">NRRL 25311</strain>
    </source>
</reference>
<sequence>MSQANEHEGLLQADDAASLSHDSALAASLESGSYLTSLNSSVLNYKYENGRRYHAFREGAYLVPNDDEEQDRMDLGHHIYRLVLGGDLFLAPIDDKVKRVLDLGTGTGIWAMDFA</sequence>
<dbReference type="AlphaFoldDB" id="A0A8H5SR18"/>
<evidence type="ECO:0000313" key="2">
    <source>
        <dbReference type="Proteomes" id="UP000562682"/>
    </source>
</evidence>
<dbReference type="InterPro" id="IPR029063">
    <property type="entry name" value="SAM-dependent_MTases_sf"/>
</dbReference>
<comment type="caution">
    <text evidence="1">The sequence shown here is derived from an EMBL/GenBank/DDBJ whole genome shotgun (WGS) entry which is preliminary data.</text>
</comment>
<keyword evidence="2" id="KW-1185">Reference proteome</keyword>
<accession>A0A8H5SR18</accession>
<dbReference type="SUPFAM" id="SSF53335">
    <property type="entry name" value="S-adenosyl-L-methionine-dependent methyltransferases"/>
    <property type="match status" value="1"/>
</dbReference>
<gene>
    <name evidence="1" type="ORF">FDENT_14114</name>
</gene>
<protein>
    <submittedName>
        <fullName evidence="1">TAM domain-containing protein</fullName>
    </submittedName>
</protein>